<reference evidence="2 3" key="1">
    <citation type="submission" date="2020-08" db="EMBL/GenBank/DDBJ databases">
        <title>Genome public.</title>
        <authorList>
            <person name="Liu C."/>
            <person name="Sun Q."/>
        </authorList>
    </citation>
    <scope>NUCLEOTIDE SEQUENCE [LARGE SCALE GENOMIC DNA]</scope>
    <source>
        <strain evidence="2 3">BX1</strain>
    </source>
</reference>
<dbReference type="CDD" id="cd06414">
    <property type="entry name" value="GH25_LytC-like"/>
    <property type="match status" value="1"/>
</dbReference>
<organism evidence="2 3">
    <name type="scientific">Yanshouia hominis</name>
    <dbReference type="NCBI Taxonomy" id="2763673"/>
    <lineage>
        <taxon>Bacteria</taxon>
        <taxon>Bacillati</taxon>
        <taxon>Bacillota</taxon>
        <taxon>Clostridia</taxon>
        <taxon>Eubacteriales</taxon>
        <taxon>Oscillospiraceae</taxon>
        <taxon>Yanshouia</taxon>
    </lineage>
</organism>
<dbReference type="PROSITE" id="PS51904">
    <property type="entry name" value="GLYCOSYL_HYDROL_F25_2"/>
    <property type="match status" value="1"/>
</dbReference>
<dbReference type="EMBL" id="JACRTB010000007">
    <property type="protein sequence ID" value="MBC8575983.1"/>
    <property type="molecule type" value="Genomic_DNA"/>
</dbReference>
<keyword evidence="3" id="KW-1185">Reference proteome</keyword>
<comment type="similarity">
    <text evidence="1">Belongs to the glycosyl hydrolase 25 family.</text>
</comment>
<dbReference type="PANTHER" id="PTHR34135:SF2">
    <property type="entry name" value="LYSOZYME"/>
    <property type="match status" value="1"/>
</dbReference>
<dbReference type="Gene3D" id="3.20.20.80">
    <property type="entry name" value="Glycosidases"/>
    <property type="match status" value="1"/>
</dbReference>
<evidence type="ECO:0000313" key="2">
    <source>
        <dbReference type="EMBL" id="MBC8575983.1"/>
    </source>
</evidence>
<dbReference type="PANTHER" id="PTHR34135">
    <property type="entry name" value="LYSOZYME"/>
    <property type="match status" value="1"/>
</dbReference>
<dbReference type="Proteomes" id="UP000658131">
    <property type="component" value="Unassembled WGS sequence"/>
</dbReference>
<comment type="caution">
    <text evidence="2">The sequence shown here is derived from an EMBL/GenBank/DDBJ whole genome shotgun (WGS) entry which is preliminary data.</text>
</comment>
<dbReference type="InterPro" id="IPR017853">
    <property type="entry name" value="GH"/>
</dbReference>
<dbReference type="InterPro" id="IPR002053">
    <property type="entry name" value="Glyco_hydro_25"/>
</dbReference>
<name>A0ABR7NK09_9FIRM</name>
<evidence type="ECO:0000256" key="1">
    <source>
        <dbReference type="ARBA" id="ARBA00010646"/>
    </source>
</evidence>
<dbReference type="RefSeq" id="WP_262399547.1">
    <property type="nucleotide sequence ID" value="NZ_JACRTB010000007.1"/>
</dbReference>
<proteinExistence type="inferred from homology"/>
<evidence type="ECO:0000313" key="3">
    <source>
        <dbReference type="Proteomes" id="UP000658131"/>
    </source>
</evidence>
<sequence length="258" mass="29280">MKKGIDVSHYQGQIDWPAVKAGGIGFAMIRVGWTHYEGGLTLDERFVQNIEGANAAGIPAGVYAYGYDLSPGAARISAARVIEAVKPYRLEYPVCYDQEYEEVLMALSRTQRTEICAAFLETVQKSRYYAMLYASKDWLEHWVFDEQLTDYDKWVAQYADACTYQGEFGIWQYGVMGEEGIRGQDYTVAGRVKGVAANCDVDFSYRDYPGIIREAGLNRLESAPETNYEMLYEEAVREIGLLRPKAEKYDQIRIIVNN</sequence>
<dbReference type="Pfam" id="PF01183">
    <property type="entry name" value="Glyco_hydro_25"/>
    <property type="match status" value="1"/>
</dbReference>
<accession>A0ABR7NK09</accession>
<dbReference type="SUPFAM" id="SSF51445">
    <property type="entry name" value="(Trans)glycosidases"/>
    <property type="match status" value="1"/>
</dbReference>
<protein>
    <submittedName>
        <fullName evidence="2">Uncharacterized protein</fullName>
    </submittedName>
</protein>
<gene>
    <name evidence="2" type="ORF">H8717_06085</name>
</gene>